<evidence type="ECO:0000313" key="7">
    <source>
        <dbReference type="Proteomes" id="UP001381693"/>
    </source>
</evidence>
<dbReference type="InterPro" id="IPR027417">
    <property type="entry name" value="P-loop_NTPase"/>
</dbReference>
<evidence type="ECO:0000313" key="6">
    <source>
        <dbReference type="EMBL" id="KAK7066127.1"/>
    </source>
</evidence>
<organism evidence="6 7">
    <name type="scientific">Halocaridina rubra</name>
    <name type="common">Hawaiian red shrimp</name>
    <dbReference type="NCBI Taxonomy" id="373956"/>
    <lineage>
        <taxon>Eukaryota</taxon>
        <taxon>Metazoa</taxon>
        <taxon>Ecdysozoa</taxon>
        <taxon>Arthropoda</taxon>
        <taxon>Crustacea</taxon>
        <taxon>Multicrustacea</taxon>
        <taxon>Malacostraca</taxon>
        <taxon>Eumalacostraca</taxon>
        <taxon>Eucarida</taxon>
        <taxon>Decapoda</taxon>
        <taxon>Pleocyemata</taxon>
        <taxon>Caridea</taxon>
        <taxon>Atyoidea</taxon>
        <taxon>Atyidae</taxon>
        <taxon>Halocaridina</taxon>
    </lineage>
</organism>
<evidence type="ECO:0000256" key="3">
    <source>
        <dbReference type="ARBA" id="ARBA00022692"/>
    </source>
</evidence>
<name>A0AAN9A1D5_HALRR</name>
<dbReference type="Proteomes" id="UP001381693">
    <property type="component" value="Unassembled WGS sequence"/>
</dbReference>
<dbReference type="AlphaFoldDB" id="A0AAN9A1D5"/>
<evidence type="ECO:0000256" key="4">
    <source>
        <dbReference type="ARBA" id="ARBA00022989"/>
    </source>
</evidence>
<dbReference type="InterPro" id="IPR050352">
    <property type="entry name" value="ABCG_transporters"/>
</dbReference>
<evidence type="ECO:0000256" key="5">
    <source>
        <dbReference type="ARBA" id="ARBA00023136"/>
    </source>
</evidence>
<dbReference type="GO" id="GO:0042626">
    <property type="term" value="F:ATPase-coupled transmembrane transporter activity"/>
    <property type="evidence" value="ECO:0007669"/>
    <property type="project" value="TreeGrafter"/>
</dbReference>
<dbReference type="SUPFAM" id="SSF52540">
    <property type="entry name" value="P-loop containing nucleoside triphosphate hydrolases"/>
    <property type="match status" value="1"/>
</dbReference>
<keyword evidence="7" id="KW-1185">Reference proteome</keyword>
<dbReference type="GO" id="GO:0005886">
    <property type="term" value="C:plasma membrane"/>
    <property type="evidence" value="ECO:0007669"/>
    <property type="project" value="TreeGrafter"/>
</dbReference>
<comment type="caution">
    <text evidence="6">The sequence shown here is derived from an EMBL/GenBank/DDBJ whole genome shotgun (WGS) entry which is preliminary data.</text>
</comment>
<dbReference type="PANTHER" id="PTHR48041">
    <property type="entry name" value="ABC TRANSPORTER G FAMILY MEMBER 28"/>
    <property type="match status" value="1"/>
</dbReference>
<reference evidence="6 7" key="1">
    <citation type="submission" date="2023-11" db="EMBL/GenBank/DDBJ databases">
        <title>Halocaridina rubra genome assembly.</title>
        <authorList>
            <person name="Smith C."/>
        </authorList>
    </citation>
    <scope>NUCLEOTIDE SEQUENCE [LARGE SCALE GENOMIC DNA]</scope>
    <source>
        <strain evidence="6">EP-1</strain>
        <tissue evidence="6">Whole</tissue>
    </source>
</reference>
<dbReference type="Gene3D" id="3.40.50.300">
    <property type="entry name" value="P-loop containing nucleotide triphosphate hydrolases"/>
    <property type="match status" value="1"/>
</dbReference>
<comment type="subcellular location">
    <subcellularLocation>
        <location evidence="1">Membrane</location>
        <topology evidence="1">Multi-pass membrane protein</topology>
    </subcellularLocation>
</comment>
<keyword evidence="4" id="KW-1133">Transmembrane helix</keyword>
<proteinExistence type="predicted"/>
<evidence type="ECO:0000256" key="2">
    <source>
        <dbReference type="ARBA" id="ARBA00022448"/>
    </source>
</evidence>
<dbReference type="EMBL" id="JAXCGZ010019408">
    <property type="protein sequence ID" value="KAK7066127.1"/>
    <property type="molecule type" value="Genomic_DNA"/>
</dbReference>
<protein>
    <submittedName>
        <fullName evidence="6">ATPase activity protein</fullName>
    </submittedName>
</protein>
<gene>
    <name evidence="6" type="primary">wht-7_7</name>
    <name evidence="6" type="ORF">SK128_015208</name>
</gene>
<keyword evidence="5" id="KW-0472">Membrane</keyword>
<evidence type="ECO:0000256" key="1">
    <source>
        <dbReference type="ARBA" id="ARBA00004141"/>
    </source>
</evidence>
<sequence length="60" mass="6499">MAQNIVEAMRDLAARGKTIISTIHQPSSEVFALFDRVLLMAEGRVAYLGSIEGALKFFGG</sequence>
<keyword evidence="2" id="KW-0813">Transport</keyword>
<dbReference type="PANTHER" id="PTHR48041:SF139">
    <property type="entry name" value="PROTEIN SCARLET"/>
    <property type="match status" value="1"/>
</dbReference>
<accession>A0AAN9A1D5</accession>
<keyword evidence="3" id="KW-0812">Transmembrane</keyword>